<dbReference type="SMART" id="SM00342">
    <property type="entry name" value="HTH_ARAC"/>
    <property type="match status" value="1"/>
</dbReference>
<dbReference type="Pfam" id="PF12852">
    <property type="entry name" value="Cupin_6"/>
    <property type="match status" value="1"/>
</dbReference>
<evidence type="ECO:0000256" key="2">
    <source>
        <dbReference type="ARBA" id="ARBA00023125"/>
    </source>
</evidence>
<dbReference type="Proteomes" id="UP000885148">
    <property type="component" value="Unassembled WGS sequence"/>
</dbReference>
<evidence type="ECO:0000313" key="5">
    <source>
        <dbReference type="EMBL" id="HBH7041569.1"/>
    </source>
</evidence>
<dbReference type="InterPro" id="IPR018060">
    <property type="entry name" value="HTH_AraC"/>
</dbReference>
<reference evidence="5" key="1">
    <citation type="journal article" date="2018" name="Genome Biol.">
        <title>SKESA: strategic k-mer extension for scrupulous assemblies.</title>
        <authorList>
            <person name="Souvorov A."/>
            <person name="Agarwala R."/>
            <person name="Lipman D.J."/>
        </authorList>
    </citation>
    <scope>NUCLEOTIDE SEQUENCE</scope>
    <source>
        <strain evidence="5">91871</strain>
    </source>
</reference>
<comment type="caution">
    <text evidence="5">The sequence shown here is derived from an EMBL/GenBank/DDBJ whole genome shotgun (WGS) entry which is preliminary data.</text>
</comment>
<gene>
    <name evidence="5" type="ORF">KV121_001612</name>
</gene>
<proteinExistence type="predicted"/>
<dbReference type="GO" id="GO:0043565">
    <property type="term" value="F:sequence-specific DNA binding"/>
    <property type="evidence" value="ECO:0007669"/>
    <property type="project" value="InterPro"/>
</dbReference>
<evidence type="ECO:0000313" key="6">
    <source>
        <dbReference type="Proteomes" id="UP000885148"/>
    </source>
</evidence>
<feature type="domain" description="HTH araC/xylS-type" evidence="4">
    <location>
        <begin position="218"/>
        <end position="315"/>
    </location>
</feature>
<evidence type="ECO:0000259" key="4">
    <source>
        <dbReference type="PROSITE" id="PS01124"/>
    </source>
</evidence>
<dbReference type="Gene3D" id="1.10.10.60">
    <property type="entry name" value="Homeodomain-like"/>
    <property type="match status" value="1"/>
</dbReference>
<dbReference type="SUPFAM" id="SSF46689">
    <property type="entry name" value="Homeodomain-like"/>
    <property type="match status" value="1"/>
</dbReference>
<dbReference type="RefSeq" id="WP_081031329.1">
    <property type="nucleotide sequence ID" value="NZ_JADVIW010000007.1"/>
</dbReference>
<dbReference type="PANTHER" id="PTHR11019:SF159">
    <property type="entry name" value="TRANSCRIPTIONAL REGULATOR-RELATED"/>
    <property type="match status" value="1"/>
</dbReference>
<evidence type="ECO:0000256" key="3">
    <source>
        <dbReference type="ARBA" id="ARBA00023163"/>
    </source>
</evidence>
<sequence length="317" mass="35912">MATIYTPSFQNQSINDNIGENMNTAGWLLKGGEAKTSVFHLGRYCSEWKASTYSYGEPSFHIVLSGECWLDLFNQKPRIKLEKGDILFFFNNFPFFLASSPDINLDDLPRKQMSKIEDSSSESTDLLCGFIQPRTIASQLLFTLLPDIFVIKQKDDISNKIHSLFELLLAEVNASADENNCIIAHLTDAILHYVISESSSLYDIDVNLLNAANDEALAKLIIAIRDNPQYSWSLDDMARFTYMSRSTFIRRILKATSYTPNLVLSKLRIYVSLNLLRRGIKNEDIYSRVGYESLSGFYQAFKRVMGTAPGDHLSSCK</sequence>
<reference evidence="5" key="2">
    <citation type="submission" date="2021-07" db="EMBL/GenBank/DDBJ databases">
        <authorList>
            <consortium name="NCBI Pathogen Detection Project"/>
        </authorList>
    </citation>
    <scope>NUCLEOTIDE SEQUENCE</scope>
    <source>
        <strain evidence="5">91871</strain>
    </source>
</reference>
<dbReference type="InterPro" id="IPR009057">
    <property type="entry name" value="Homeodomain-like_sf"/>
</dbReference>
<evidence type="ECO:0000256" key="1">
    <source>
        <dbReference type="ARBA" id="ARBA00023015"/>
    </source>
</evidence>
<dbReference type="Pfam" id="PF12833">
    <property type="entry name" value="HTH_18"/>
    <property type="match status" value="1"/>
</dbReference>
<keyword evidence="3" id="KW-0804">Transcription</keyword>
<dbReference type="InterPro" id="IPR032783">
    <property type="entry name" value="AraC_lig"/>
</dbReference>
<dbReference type="PANTHER" id="PTHR11019">
    <property type="entry name" value="HTH-TYPE TRANSCRIPTIONAL REGULATOR NIMR"/>
    <property type="match status" value="1"/>
</dbReference>
<accession>A0A9P4DG12</accession>
<keyword evidence="1" id="KW-0805">Transcription regulation</keyword>
<dbReference type="PROSITE" id="PS01124">
    <property type="entry name" value="HTH_ARAC_FAMILY_2"/>
    <property type="match status" value="1"/>
</dbReference>
<organism evidence="5 6">
    <name type="scientific">Citrobacter freundii</name>
    <dbReference type="NCBI Taxonomy" id="546"/>
    <lineage>
        <taxon>Bacteria</taxon>
        <taxon>Pseudomonadati</taxon>
        <taxon>Pseudomonadota</taxon>
        <taxon>Gammaproteobacteria</taxon>
        <taxon>Enterobacterales</taxon>
        <taxon>Enterobacteriaceae</taxon>
        <taxon>Citrobacter</taxon>
        <taxon>Citrobacter freundii complex</taxon>
    </lineage>
</organism>
<name>A0A9P4DG12_CITFR</name>
<dbReference type="GO" id="GO:0003700">
    <property type="term" value="F:DNA-binding transcription factor activity"/>
    <property type="evidence" value="ECO:0007669"/>
    <property type="project" value="InterPro"/>
</dbReference>
<protein>
    <submittedName>
        <fullName evidence="5">Helix-turn-helix transcriptional regulator</fullName>
    </submittedName>
</protein>
<keyword evidence="2" id="KW-0238">DNA-binding</keyword>
<dbReference type="EMBL" id="DAESCB010000004">
    <property type="protein sequence ID" value="HBH7041569.1"/>
    <property type="molecule type" value="Genomic_DNA"/>
</dbReference>
<dbReference type="AlphaFoldDB" id="A0A9P4DG12"/>